<dbReference type="PROSITE" id="PS51384">
    <property type="entry name" value="FAD_FR"/>
    <property type="match status" value="1"/>
</dbReference>
<dbReference type="InterPro" id="IPR007037">
    <property type="entry name" value="SIP_rossman_dom"/>
</dbReference>
<dbReference type="Pfam" id="PF04954">
    <property type="entry name" value="SIP"/>
    <property type="match status" value="1"/>
</dbReference>
<protein>
    <submittedName>
        <fullName evidence="3">Vibriobactin utilization protein ViuB</fullName>
    </submittedName>
</protein>
<evidence type="ECO:0000256" key="1">
    <source>
        <dbReference type="SAM" id="MobiDB-lite"/>
    </source>
</evidence>
<dbReference type="GO" id="GO:0016491">
    <property type="term" value="F:oxidoreductase activity"/>
    <property type="evidence" value="ECO:0007669"/>
    <property type="project" value="InterPro"/>
</dbReference>
<name>A0A6B8W5A2_9CORY</name>
<dbReference type="AlphaFoldDB" id="A0A6B8W5A2"/>
<dbReference type="Proteomes" id="UP000424462">
    <property type="component" value="Chromosome"/>
</dbReference>
<evidence type="ECO:0000313" key="3">
    <source>
        <dbReference type="EMBL" id="QGU07137.1"/>
    </source>
</evidence>
<dbReference type="PANTHER" id="PTHR30157">
    <property type="entry name" value="FERRIC REDUCTASE, NADPH-DEPENDENT"/>
    <property type="match status" value="1"/>
</dbReference>
<organism evidence="3 4">
    <name type="scientific">Corynebacterium occultum</name>
    <dbReference type="NCBI Taxonomy" id="2675219"/>
    <lineage>
        <taxon>Bacteria</taxon>
        <taxon>Bacillati</taxon>
        <taxon>Actinomycetota</taxon>
        <taxon>Actinomycetes</taxon>
        <taxon>Mycobacteriales</taxon>
        <taxon>Corynebacteriaceae</taxon>
        <taxon>Corynebacterium</taxon>
    </lineage>
</organism>
<accession>A0A6B8W5A2</accession>
<dbReference type="Pfam" id="PF08021">
    <property type="entry name" value="FAD_binding_9"/>
    <property type="match status" value="1"/>
</dbReference>
<dbReference type="InterPro" id="IPR017927">
    <property type="entry name" value="FAD-bd_FR_type"/>
</dbReference>
<dbReference type="PANTHER" id="PTHR30157:SF0">
    <property type="entry name" value="NADPH-DEPENDENT FERRIC-CHELATE REDUCTASE"/>
    <property type="match status" value="1"/>
</dbReference>
<dbReference type="EMBL" id="CP046455">
    <property type="protein sequence ID" value="QGU07137.1"/>
    <property type="molecule type" value="Genomic_DNA"/>
</dbReference>
<reference evidence="3 4" key="1">
    <citation type="submission" date="2019-11" db="EMBL/GenBank/DDBJ databases">
        <title>Complete genome sequence of Corynebacterium kalinowskii 1959, a novel Corynebacterium species isolated from soil of a small paddock in Vilsendorf, Germany.</title>
        <authorList>
            <person name="Schaffert L."/>
            <person name="Ruwe M."/>
            <person name="Milse J."/>
            <person name="Hanuschka K."/>
            <person name="Ortseifen V."/>
            <person name="Droste J."/>
            <person name="Brandt D."/>
            <person name="Schlueter L."/>
            <person name="Kutter Y."/>
            <person name="Vinke S."/>
            <person name="Viehoefer P."/>
            <person name="Jacob L."/>
            <person name="Luebke N.-C."/>
            <person name="Schulte-Berndt E."/>
            <person name="Hain C."/>
            <person name="Linder M."/>
            <person name="Schmidt P."/>
            <person name="Wollenschlaeger L."/>
            <person name="Luttermann T."/>
            <person name="Thieme E."/>
            <person name="Hassa J."/>
            <person name="Haak M."/>
            <person name="Wittchen M."/>
            <person name="Mentz A."/>
            <person name="Persicke M."/>
            <person name="Busche T."/>
            <person name="Ruckert C."/>
        </authorList>
    </citation>
    <scope>NUCLEOTIDE SEQUENCE [LARGE SCALE GENOMIC DNA]</scope>
    <source>
        <strain evidence="3 4">2039</strain>
    </source>
</reference>
<dbReference type="SUPFAM" id="SSF63380">
    <property type="entry name" value="Riboflavin synthase domain-like"/>
    <property type="match status" value="1"/>
</dbReference>
<keyword evidence="4" id="KW-1185">Reference proteome</keyword>
<sequence length="296" mass="33095">MARRKSRKEAHSFMTTPEKKRKPRTATEATVTAVRRLTPDLVRISFDSPGIKGRELPFTDHYLKLLFVPEEADYSWPYNLAEIKESLPRNLHPVTRTYTFRHVDTAAGTFEVDFVTHGDEGLAGPWAKHAKEGDVIAFLGPGGAWGPEDTYEHFVLVGDESAAPAIARALEELPAGATAAAYIEVADEHSHFEMPEAAGVELTWVHRDGATHGHQLSEVVRGAGIPTQRTAWFVHGVAEMLKEMRRFLFFDNEVAKEDVSISGYWRIGMTEDQWQASKQDFNAEIEAAEEQLAAQH</sequence>
<dbReference type="CDD" id="cd06193">
    <property type="entry name" value="siderophore_interacting"/>
    <property type="match status" value="1"/>
</dbReference>
<dbReference type="InterPro" id="IPR039374">
    <property type="entry name" value="SIP_fam"/>
</dbReference>
<proteinExistence type="predicted"/>
<dbReference type="Gene3D" id="3.40.50.80">
    <property type="entry name" value="Nucleotide-binding domain of ferredoxin-NADP reductase (FNR) module"/>
    <property type="match status" value="1"/>
</dbReference>
<dbReference type="InterPro" id="IPR013113">
    <property type="entry name" value="SIP_FAD-bd"/>
</dbReference>
<gene>
    <name evidence="3" type="primary">viuB2</name>
    <name evidence="3" type="ORF">COCCU_05965</name>
</gene>
<dbReference type="KEGG" id="cok:COCCU_05965"/>
<dbReference type="Gene3D" id="2.40.30.10">
    <property type="entry name" value="Translation factors"/>
    <property type="match status" value="1"/>
</dbReference>
<dbReference type="InterPro" id="IPR017938">
    <property type="entry name" value="Riboflavin_synthase-like_b-brl"/>
</dbReference>
<feature type="region of interest" description="Disordered" evidence="1">
    <location>
        <begin position="1"/>
        <end position="26"/>
    </location>
</feature>
<feature type="domain" description="FAD-binding FR-type" evidence="2">
    <location>
        <begin position="24"/>
        <end position="148"/>
    </location>
</feature>
<dbReference type="InterPro" id="IPR039261">
    <property type="entry name" value="FNR_nucleotide-bd"/>
</dbReference>
<evidence type="ECO:0000259" key="2">
    <source>
        <dbReference type="PROSITE" id="PS51384"/>
    </source>
</evidence>
<evidence type="ECO:0000313" key="4">
    <source>
        <dbReference type="Proteomes" id="UP000424462"/>
    </source>
</evidence>